<comment type="similarity">
    <text evidence="3">Belongs to the class-V pyridoxal-phosphate-dependent aminotransferase family. NifS/IscS subfamily.</text>
</comment>
<reference evidence="14 15" key="1">
    <citation type="submission" date="2020-02" db="EMBL/GenBank/DDBJ databases">
        <authorList>
            <person name="Khan S.A."/>
            <person name="Jeon C.O."/>
            <person name="Chun B.H."/>
        </authorList>
    </citation>
    <scope>NUCLEOTIDE SEQUENCE [LARGE SCALE GENOMIC DNA]</scope>
    <source>
        <strain evidence="14 15">H239</strain>
    </source>
</reference>
<dbReference type="InterPro" id="IPR015424">
    <property type="entry name" value="PyrdxlP-dep_Trfase"/>
</dbReference>
<evidence type="ECO:0000256" key="5">
    <source>
        <dbReference type="ARBA" id="ARBA00013558"/>
    </source>
</evidence>
<keyword evidence="15" id="KW-1185">Reference proteome</keyword>
<dbReference type="GO" id="GO:0046872">
    <property type="term" value="F:metal ion binding"/>
    <property type="evidence" value="ECO:0007669"/>
    <property type="project" value="UniProtKB-KW"/>
</dbReference>
<proteinExistence type="inferred from homology"/>
<dbReference type="PIRSF" id="PIRSF005572">
    <property type="entry name" value="NifS"/>
    <property type="match status" value="1"/>
</dbReference>
<dbReference type="AlphaFoldDB" id="A0A6M1SHD4"/>
<sequence length="364" mass="38625">MHPQVVEAMLTAGYGNPHSNSHSIGWDAAAKVERARESVAALINADADEIFFTSGATEANNLAILGVRKLRSERRDSVMRPAIEHKSVLAACDALVEEYGFRLDEVPVGTDGRIDLAYLAEGGMDRAVLMSVAFVNNEIGTIQDIAAIGMQRGPVMFHCDATQAPEGADIMGAAGHCDMMSISSHKMRGPMGIGALYISRSIQPLIKPIMYGGGQQFGIRPGTLPLQLCVGFGVACDIARNGAEGRKSLAKLRDAFIVALRKQGLEFELNGTSEFDKRHAGNANIWLPGVDAEQLLTLLQPGIAASTGSACTSGSLEPSYVLTSIGLSTEKASQSIRFSVGHETTLSDVNKAALMIGEAIKRLA</sequence>
<evidence type="ECO:0000256" key="9">
    <source>
        <dbReference type="ARBA" id="ARBA00023004"/>
    </source>
</evidence>
<evidence type="ECO:0000256" key="3">
    <source>
        <dbReference type="ARBA" id="ARBA00006490"/>
    </source>
</evidence>
<keyword evidence="7" id="KW-0479">Metal-binding</keyword>
<organism evidence="14 15">
    <name type="scientific">Devosia aurantiaca</name>
    <dbReference type="NCBI Taxonomy" id="2714858"/>
    <lineage>
        <taxon>Bacteria</taxon>
        <taxon>Pseudomonadati</taxon>
        <taxon>Pseudomonadota</taxon>
        <taxon>Alphaproteobacteria</taxon>
        <taxon>Hyphomicrobiales</taxon>
        <taxon>Devosiaceae</taxon>
        <taxon>Devosia</taxon>
    </lineage>
</organism>
<evidence type="ECO:0000256" key="8">
    <source>
        <dbReference type="ARBA" id="ARBA00022898"/>
    </source>
</evidence>
<keyword evidence="10" id="KW-0411">Iron-sulfur</keyword>
<evidence type="ECO:0000259" key="13">
    <source>
        <dbReference type="Pfam" id="PF00266"/>
    </source>
</evidence>
<dbReference type="EMBL" id="JAALFG010000001">
    <property type="protein sequence ID" value="NGP16608.1"/>
    <property type="molecule type" value="Genomic_DNA"/>
</dbReference>
<dbReference type="EC" id="2.8.1.7" evidence="4"/>
<dbReference type="Pfam" id="PF00266">
    <property type="entry name" value="Aminotran_5"/>
    <property type="match status" value="1"/>
</dbReference>
<comment type="function">
    <text evidence="2">Catalyzes the removal of elemental sulfur atoms from cysteine to produce alanine. Seems to participate in the biosynthesis of the nitrogenase metalloclusters by providing the inorganic sulfur required for the Fe-S core formation.</text>
</comment>
<dbReference type="GO" id="GO:0031071">
    <property type="term" value="F:cysteine desulfurase activity"/>
    <property type="evidence" value="ECO:0007669"/>
    <property type="project" value="UniProtKB-EC"/>
</dbReference>
<dbReference type="InterPro" id="IPR000192">
    <property type="entry name" value="Aminotrans_V_dom"/>
</dbReference>
<dbReference type="InterPro" id="IPR015422">
    <property type="entry name" value="PyrdxlP-dep_Trfase_small"/>
</dbReference>
<comment type="caution">
    <text evidence="14">The sequence shown here is derived from an EMBL/GenBank/DDBJ whole genome shotgun (WGS) entry which is preliminary data.</text>
</comment>
<dbReference type="PANTHER" id="PTHR11601:SF34">
    <property type="entry name" value="CYSTEINE DESULFURASE"/>
    <property type="match status" value="1"/>
</dbReference>
<dbReference type="Gene3D" id="3.40.640.10">
    <property type="entry name" value="Type I PLP-dependent aspartate aminotransferase-like (Major domain)"/>
    <property type="match status" value="1"/>
</dbReference>
<evidence type="ECO:0000313" key="14">
    <source>
        <dbReference type="EMBL" id="NGP16608.1"/>
    </source>
</evidence>
<keyword evidence="6" id="KW-0808">Transferase</keyword>
<dbReference type="InterPro" id="IPR015421">
    <property type="entry name" value="PyrdxlP-dep_Trfase_major"/>
</dbReference>
<dbReference type="Gene3D" id="1.10.260.50">
    <property type="match status" value="1"/>
</dbReference>
<dbReference type="PANTHER" id="PTHR11601">
    <property type="entry name" value="CYSTEINE DESULFURYLASE FAMILY MEMBER"/>
    <property type="match status" value="1"/>
</dbReference>
<accession>A0A6M1SHD4</accession>
<evidence type="ECO:0000256" key="12">
    <source>
        <dbReference type="RuleBase" id="RU004504"/>
    </source>
</evidence>
<comment type="catalytic activity">
    <reaction evidence="11">
        <text>(sulfur carrier)-H + L-cysteine = (sulfur carrier)-SH + L-alanine</text>
        <dbReference type="Rhea" id="RHEA:43892"/>
        <dbReference type="Rhea" id="RHEA-COMP:14737"/>
        <dbReference type="Rhea" id="RHEA-COMP:14739"/>
        <dbReference type="ChEBI" id="CHEBI:29917"/>
        <dbReference type="ChEBI" id="CHEBI:35235"/>
        <dbReference type="ChEBI" id="CHEBI:57972"/>
        <dbReference type="ChEBI" id="CHEBI:64428"/>
        <dbReference type="EC" id="2.8.1.7"/>
    </reaction>
</comment>
<keyword evidence="9" id="KW-0408">Iron</keyword>
<evidence type="ECO:0000256" key="11">
    <source>
        <dbReference type="ARBA" id="ARBA00050776"/>
    </source>
</evidence>
<evidence type="ECO:0000256" key="2">
    <source>
        <dbReference type="ARBA" id="ARBA00003120"/>
    </source>
</evidence>
<evidence type="ECO:0000256" key="6">
    <source>
        <dbReference type="ARBA" id="ARBA00022679"/>
    </source>
</evidence>
<dbReference type="InterPro" id="IPR016454">
    <property type="entry name" value="Cysteine_dSase"/>
</dbReference>
<dbReference type="SUPFAM" id="SSF53383">
    <property type="entry name" value="PLP-dependent transferases"/>
    <property type="match status" value="1"/>
</dbReference>
<keyword evidence="8" id="KW-0663">Pyridoxal phosphate</keyword>
<reference evidence="14 15" key="2">
    <citation type="submission" date="2020-03" db="EMBL/GenBank/DDBJ databases">
        <title>Devosia chinhatensis sp. nov., isolated from a hexachlorocyclohexane (HCH) dump site in India.</title>
        <authorList>
            <person name="Kumar M."/>
            <person name="Lal R."/>
        </authorList>
    </citation>
    <scope>NUCLEOTIDE SEQUENCE [LARGE SCALE GENOMIC DNA]</scope>
    <source>
        <strain evidence="14 15">H239</strain>
    </source>
</reference>
<dbReference type="GO" id="GO:0051536">
    <property type="term" value="F:iron-sulfur cluster binding"/>
    <property type="evidence" value="ECO:0007669"/>
    <property type="project" value="UniProtKB-KW"/>
</dbReference>
<evidence type="ECO:0000256" key="4">
    <source>
        <dbReference type="ARBA" id="ARBA00012239"/>
    </source>
</evidence>
<name>A0A6M1SHD4_9HYPH</name>
<dbReference type="Gene3D" id="3.90.1150.10">
    <property type="entry name" value="Aspartate Aminotransferase, domain 1"/>
    <property type="match status" value="1"/>
</dbReference>
<evidence type="ECO:0000313" key="15">
    <source>
        <dbReference type="Proteomes" id="UP000474802"/>
    </source>
</evidence>
<dbReference type="Proteomes" id="UP000474802">
    <property type="component" value="Unassembled WGS sequence"/>
</dbReference>
<protein>
    <recommendedName>
        <fullName evidence="5">Cysteine desulfurase</fullName>
        <ecNumber evidence="4">2.8.1.7</ecNumber>
    </recommendedName>
</protein>
<evidence type="ECO:0000256" key="7">
    <source>
        <dbReference type="ARBA" id="ARBA00022723"/>
    </source>
</evidence>
<gene>
    <name evidence="14" type="ORF">G5575_01930</name>
</gene>
<evidence type="ECO:0000256" key="10">
    <source>
        <dbReference type="ARBA" id="ARBA00023014"/>
    </source>
</evidence>
<dbReference type="PROSITE" id="PS00595">
    <property type="entry name" value="AA_TRANSFER_CLASS_5"/>
    <property type="match status" value="1"/>
</dbReference>
<feature type="domain" description="Aminotransferase class V" evidence="13">
    <location>
        <begin position="6"/>
        <end position="350"/>
    </location>
</feature>
<evidence type="ECO:0000256" key="1">
    <source>
        <dbReference type="ARBA" id="ARBA00001933"/>
    </source>
</evidence>
<comment type="cofactor">
    <cofactor evidence="1 12">
        <name>pyridoxal 5'-phosphate</name>
        <dbReference type="ChEBI" id="CHEBI:597326"/>
    </cofactor>
</comment>
<dbReference type="InterPro" id="IPR020578">
    <property type="entry name" value="Aminotrans_V_PyrdxlP_BS"/>
</dbReference>